<dbReference type="AlphaFoldDB" id="A0A2Z4FPY0"/>
<protein>
    <submittedName>
        <fullName evidence="2">Uncharacterized protein</fullName>
    </submittedName>
</protein>
<evidence type="ECO:0000313" key="2">
    <source>
        <dbReference type="EMBL" id="AWV91121.1"/>
    </source>
</evidence>
<feature type="region of interest" description="Disordered" evidence="1">
    <location>
        <begin position="81"/>
        <end position="117"/>
    </location>
</feature>
<keyword evidence="3" id="KW-1185">Reference proteome</keyword>
<name>A0A2Z4FPY0_9DELT</name>
<dbReference type="EMBL" id="CP030032">
    <property type="protein sequence ID" value="AWV91121.1"/>
    <property type="molecule type" value="Genomic_DNA"/>
</dbReference>
<organism evidence="2 3">
    <name type="scientific">Bradymonas sediminis</name>
    <dbReference type="NCBI Taxonomy" id="1548548"/>
    <lineage>
        <taxon>Bacteria</taxon>
        <taxon>Deltaproteobacteria</taxon>
        <taxon>Bradymonadales</taxon>
        <taxon>Bradymonadaceae</taxon>
        <taxon>Bradymonas</taxon>
    </lineage>
</organism>
<dbReference type="KEGG" id="bsed:DN745_18025"/>
<accession>A0A2Z4FPY0</accession>
<feature type="compositionally biased region" description="Basic and acidic residues" evidence="1">
    <location>
        <begin position="387"/>
        <end position="397"/>
    </location>
</feature>
<evidence type="ECO:0000256" key="1">
    <source>
        <dbReference type="SAM" id="MobiDB-lite"/>
    </source>
</evidence>
<reference evidence="2 3" key="1">
    <citation type="submission" date="2018-06" db="EMBL/GenBank/DDBJ databases">
        <title>Lujinxingia sediminis gen. nov. sp. nov., a new facultative anaerobic member of the class Deltaproteobacteria, and proposal of Lujinxingaceae fam. nov.</title>
        <authorList>
            <person name="Guo L.-Y."/>
            <person name="Li C.-M."/>
            <person name="Wang S."/>
            <person name="Du Z.-J."/>
        </authorList>
    </citation>
    <scope>NUCLEOTIDE SEQUENCE [LARGE SCALE GENOMIC DNA]</scope>
    <source>
        <strain evidence="2 3">FA350</strain>
    </source>
</reference>
<dbReference type="RefSeq" id="WP_111337099.1">
    <property type="nucleotide sequence ID" value="NZ_CP030032.1"/>
</dbReference>
<sequence length="471" mass="49215">MAVDKPQLEPGLLERLYPDELGELDEAERRALLDAAGLSADRAKELEDLDAMLGLIRAEDLVEEVPATVHASIMDAARAHHSAPAAASPHSRAGAAAARKPRVPESEHPHASGGAKPFWARMPIDTARQVALAATVLLVAGVAFVMTRPTPDERFEQASSAVVSEVTFDGPPQAATPPAPEAGAPAMAELAEKEEASDEQGTPEGFGRGESELALNTEYEQEPSPKGLAAPSYRGRAADALPAERKSESADKKAKPTKSASRGAAKPAPTPRATSAPSAPAKRGGSEQVIDIFADNMAARASTSEKSAEDAEEIAMLETDSASAGGAASLGAADSDAPPMAAESKKDAPEPSEIDAIAESFTSGNYGETTTRVDAFLGEPNASAQDKARAMEFKARAQEASGDPSGALDTYEQLRQRYSGYKSSAIAAEIARLDTQLNSRPMRRARERAAPASKSKMDSSEPRPASIDAVE</sequence>
<feature type="compositionally biased region" description="Low complexity" evidence="1">
    <location>
        <begin position="320"/>
        <end position="337"/>
    </location>
</feature>
<feature type="region of interest" description="Disordered" evidence="1">
    <location>
        <begin position="387"/>
        <end position="408"/>
    </location>
</feature>
<evidence type="ECO:0000313" key="3">
    <source>
        <dbReference type="Proteomes" id="UP000249799"/>
    </source>
</evidence>
<proteinExistence type="predicted"/>
<feature type="compositionally biased region" description="Low complexity" evidence="1">
    <location>
        <begin position="82"/>
        <end position="98"/>
    </location>
</feature>
<feature type="region of interest" description="Disordered" evidence="1">
    <location>
        <begin position="156"/>
        <end position="365"/>
    </location>
</feature>
<feature type="compositionally biased region" description="Basic and acidic residues" evidence="1">
    <location>
        <begin position="242"/>
        <end position="254"/>
    </location>
</feature>
<feature type="compositionally biased region" description="Low complexity" evidence="1">
    <location>
        <begin position="264"/>
        <end position="283"/>
    </location>
</feature>
<feature type="region of interest" description="Disordered" evidence="1">
    <location>
        <begin position="434"/>
        <end position="471"/>
    </location>
</feature>
<gene>
    <name evidence="2" type="ORF">DN745_18025</name>
</gene>
<dbReference type="Proteomes" id="UP000249799">
    <property type="component" value="Chromosome"/>
</dbReference>